<dbReference type="InterPro" id="IPR011009">
    <property type="entry name" value="Kinase-like_dom_sf"/>
</dbReference>
<feature type="compositionally biased region" description="Polar residues" evidence="1">
    <location>
        <begin position="96"/>
        <end position="105"/>
    </location>
</feature>
<feature type="region of interest" description="Disordered" evidence="1">
    <location>
        <begin position="68"/>
        <end position="105"/>
    </location>
</feature>
<feature type="compositionally biased region" description="Polar residues" evidence="1">
    <location>
        <begin position="68"/>
        <end position="90"/>
    </location>
</feature>
<sequence length="660" mass="73998">MKAHRQGTVTKEDLRISKVFKEWKPNPIIQAIEEQLNSPRHVDYDKALRVIRRVERLFARAQTFSTNNSGSYDNASPPTNDNALPASSDTAPPASNDITLSNPEVDNDRYTCSSGELAHAIAVLVNDYSITSEKASNSSAKLLYNEFYANAAIFYPFAFASRARPNFTFRLYSWPISIFIEVEQQIYSYTPKSDFLFQHGGSIWFMAQVESVASGVDRNCMLLQAAWFVKFANNHFEKYMEKKNFFMVAAYIDETGYAERYIVFQENDPNQVKYSAPRGFSLNISEELIEFVRELYNLASLVAATELEVDSQDSLDQANQLGIESQKSAQDPNINAWTVVKPGARNEPPHGGFVTQPLSSQQQDECVGQLEAQGLQVVLPVVQDSSGCGEWRLLQPPPSNIWIVYAQSDVLRSNPLIAKRVSKSPSQELEILQYLRAKPSPSPYIVTLTSHFAVGAAKYLIFPKLYRVNENSLRSKRIKQPCQSLVEGVAYLHANGVAHLDLKLDNLLYNVTGQLKIIDFDVAVLVQDEEEKIEGYRGTPGWTAPEIGREDGPTQSYSAIKADRWGCGRLLRELLIFEATTGFLSLARHLMAEKPNERPSLVHWCRPQVDPRGAKEMELTGAITDHQQRNVDDGCDLAPPAKKAKMEQAVPVDVQQSVES</sequence>
<dbReference type="PROSITE" id="PS50011">
    <property type="entry name" value="PROTEIN_KINASE_DOM"/>
    <property type="match status" value="1"/>
</dbReference>
<accession>A0A4Q2CXC1</accession>
<gene>
    <name evidence="3" type="ORF">EST38_g14452</name>
</gene>
<dbReference type="Gene3D" id="1.10.510.10">
    <property type="entry name" value="Transferase(Phosphotransferase) domain 1"/>
    <property type="match status" value="1"/>
</dbReference>
<evidence type="ECO:0000313" key="3">
    <source>
        <dbReference type="EMBL" id="RXW11403.1"/>
    </source>
</evidence>
<dbReference type="InterPro" id="IPR000719">
    <property type="entry name" value="Prot_kinase_dom"/>
</dbReference>
<feature type="domain" description="Protein kinase" evidence="2">
    <location>
        <begin position="364"/>
        <end position="660"/>
    </location>
</feature>
<dbReference type="STRING" id="2316362.A0A4Q2CXC1"/>
<dbReference type="SUPFAM" id="SSF56112">
    <property type="entry name" value="Protein kinase-like (PK-like)"/>
    <property type="match status" value="1"/>
</dbReference>
<evidence type="ECO:0000313" key="4">
    <source>
        <dbReference type="Proteomes" id="UP000290288"/>
    </source>
</evidence>
<dbReference type="EMBL" id="SDEE01001947">
    <property type="protein sequence ID" value="RXW11403.1"/>
    <property type="molecule type" value="Genomic_DNA"/>
</dbReference>
<dbReference type="InterPro" id="IPR008271">
    <property type="entry name" value="Ser/Thr_kinase_AS"/>
</dbReference>
<dbReference type="GO" id="GO:0005524">
    <property type="term" value="F:ATP binding"/>
    <property type="evidence" value="ECO:0007669"/>
    <property type="project" value="InterPro"/>
</dbReference>
<dbReference type="CDD" id="cd00180">
    <property type="entry name" value="PKc"/>
    <property type="match status" value="1"/>
</dbReference>
<dbReference type="SMART" id="SM00220">
    <property type="entry name" value="S_TKc"/>
    <property type="match status" value="1"/>
</dbReference>
<name>A0A4Q2CXC1_9AGAR</name>
<reference evidence="3 4" key="1">
    <citation type="submission" date="2019-01" db="EMBL/GenBank/DDBJ databases">
        <title>Draft genome sequence of Psathyrella aberdarensis IHI B618.</title>
        <authorList>
            <person name="Buettner E."/>
            <person name="Kellner H."/>
        </authorList>
    </citation>
    <scope>NUCLEOTIDE SEQUENCE [LARGE SCALE GENOMIC DNA]</scope>
    <source>
        <strain evidence="3 4">IHI B618</strain>
    </source>
</reference>
<dbReference type="AlphaFoldDB" id="A0A4Q2CXC1"/>
<organism evidence="3 4">
    <name type="scientific">Candolleomyces aberdarensis</name>
    <dbReference type="NCBI Taxonomy" id="2316362"/>
    <lineage>
        <taxon>Eukaryota</taxon>
        <taxon>Fungi</taxon>
        <taxon>Dikarya</taxon>
        <taxon>Basidiomycota</taxon>
        <taxon>Agaricomycotina</taxon>
        <taxon>Agaricomycetes</taxon>
        <taxon>Agaricomycetidae</taxon>
        <taxon>Agaricales</taxon>
        <taxon>Agaricineae</taxon>
        <taxon>Psathyrellaceae</taxon>
        <taxon>Candolleomyces</taxon>
    </lineage>
</organism>
<proteinExistence type="predicted"/>
<dbReference type="OrthoDB" id="4062651at2759"/>
<dbReference type="GO" id="GO:0004672">
    <property type="term" value="F:protein kinase activity"/>
    <property type="evidence" value="ECO:0007669"/>
    <property type="project" value="InterPro"/>
</dbReference>
<dbReference type="PANTHER" id="PTHR24347">
    <property type="entry name" value="SERINE/THREONINE-PROTEIN KINASE"/>
    <property type="match status" value="1"/>
</dbReference>
<keyword evidence="4" id="KW-1185">Reference proteome</keyword>
<dbReference type="Proteomes" id="UP000290288">
    <property type="component" value="Unassembled WGS sequence"/>
</dbReference>
<dbReference type="PROSITE" id="PS00108">
    <property type="entry name" value="PROTEIN_KINASE_ST"/>
    <property type="match status" value="1"/>
</dbReference>
<comment type="caution">
    <text evidence="3">The sequence shown here is derived from an EMBL/GenBank/DDBJ whole genome shotgun (WGS) entry which is preliminary data.</text>
</comment>
<protein>
    <recommendedName>
        <fullName evidence="2">Protein kinase domain-containing protein</fullName>
    </recommendedName>
</protein>
<evidence type="ECO:0000259" key="2">
    <source>
        <dbReference type="PROSITE" id="PS50011"/>
    </source>
</evidence>
<evidence type="ECO:0000256" key="1">
    <source>
        <dbReference type="SAM" id="MobiDB-lite"/>
    </source>
</evidence>
<dbReference type="Pfam" id="PF00069">
    <property type="entry name" value="Pkinase"/>
    <property type="match status" value="1"/>
</dbReference>